<dbReference type="InterPro" id="IPR009003">
    <property type="entry name" value="Peptidase_S1_PA"/>
</dbReference>
<dbReference type="SUPFAM" id="SSF50494">
    <property type="entry name" value="Trypsin-like serine proteases"/>
    <property type="match status" value="1"/>
</dbReference>
<dbReference type="Gene3D" id="2.40.10.10">
    <property type="entry name" value="Trypsin-like serine proteases"/>
    <property type="match status" value="1"/>
</dbReference>
<organism evidence="1 2">
    <name type="scientific">Sus scrofa</name>
    <name type="common">Pig</name>
    <dbReference type="NCBI Taxonomy" id="9823"/>
    <lineage>
        <taxon>Eukaryota</taxon>
        <taxon>Metazoa</taxon>
        <taxon>Chordata</taxon>
        <taxon>Craniata</taxon>
        <taxon>Vertebrata</taxon>
        <taxon>Euteleostomi</taxon>
        <taxon>Mammalia</taxon>
        <taxon>Eutheria</taxon>
        <taxon>Laurasiatheria</taxon>
        <taxon>Artiodactyla</taxon>
        <taxon>Suina</taxon>
        <taxon>Suidae</taxon>
        <taxon>Sus</taxon>
    </lineage>
</organism>
<proteinExistence type="predicted"/>
<dbReference type="GeneTree" id="ENSGT00940000154494"/>
<dbReference type="Pfam" id="PF00089">
    <property type="entry name" value="Trypsin"/>
    <property type="match status" value="1"/>
</dbReference>
<dbReference type="InterPro" id="IPR043504">
    <property type="entry name" value="Peptidase_S1_PA_chymotrypsin"/>
</dbReference>
<keyword evidence="2" id="KW-1185">Reference proteome</keyword>
<dbReference type="Proteomes" id="UP000008227">
    <property type="component" value="Chromosome Y"/>
</dbReference>
<protein>
    <submittedName>
        <fullName evidence="1">Uncharacterized protein</fullName>
    </submittedName>
</protein>
<name>A0A8D0IXJ1_PIG</name>
<reference evidence="1" key="3">
    <citation type="submission" date="2025-09" db="UniProtKB">
        <authorList>
            <consortium name="Ensembl"/>
        </authorList>
    </citation>
    <scope>IDENTIFICATION</scope>
</reference>
<dbReference type="PROSITE" id="PS50240">
    <property type="entry name" value="TRYPSIN_DOM"/>
    <property type="match status" value="1"/>
</dbReference>
<dbReference type="PANTHER" id="PTHR24260:SF136">
    <property type="entry name" value="GH08193P-RELATED"/>
    <property type="match status" value="1"/>
</dbReference>
<dbReference type="GO" id="GO:0004252">
    <property type="term" value="F:serine-type endopeptidase activity"/>
    <property type="evidence" value="ECO:0007669"/>
    <property type="project" value="InterPro"/>
</dbReference>
<evidence type="ECO:0000313" key="2">
    <source>
        <dbReference type="Proteomes" id="UP000008227"/>
    </source>
</evidence>
<sequence>MRAPLCFYQFLGLIIHCCGVPNSQKQWLTSLTPTIAPLAASNNIPWLVSMDENCQGIILSRWWILSTASCLTKLKNLNSDISGVTDQKGILHGHKICLQPSFDPQGGTDPVKGAIGVVLLQYPIRREEIPLSHTYSIFWKSCYNCQYRHCSVYQYQSKPQNTVKTLSVKLLDISFCHHQHIHMSKSNNLCIWSQPQEDCWVQEGSPVICLFGNHWKLVGLVSELSMACYNPILVIKTAPYLSWMRWLIKASQKPLDPILPLLCSISPGVEKCNAILD</sequence>
<dbReference type="InterPro" id="IPR051333">
    <property type="entry name" value="CLIP_Serine_Protease"/>
</dbReference>
<accession>A0A8D0IXJ1</accession>
<evidence type="ECO:0000313" key="1">
    <source>
        <dbReference type="Ensembl" id="ENSSSCP00000079937.1"/>
    </source>
</evidence>
<reference evidence="1" key="2">
    <citation type="submission" date="2025-08" db="UniProtKB">
        <authorList>
            <consortium name="Ensembl"/>
        </authorList>
    </citation>
    <scope>IDENTIFICATION</scope>
</reference>
<reference evidence="1" key="1">
    <citation type="submission" date="2017-02" db="EMBL/GenBank/DDBJ databases">
        <authorList>
            <person name="Datahose"/>
        </authorList>
    </citation>
    <scope>NUCLEOTIDE SEQUENCE [LARGE SCALE GENOMIC DNA]</scope>
    <source>
        <strain evidence="1">Duroc</strain>
    </source>
</reference>
<dbReference type="GO" id="GO:0006508">
    <property type="term" value="P:proteolysis"/>
    <property type="evidence" value="ECO:0007669"/>
    <property type="project" value="InterPro"/>
</dbReference>
<dbReference type="InterPro" id="IPR001254">
    <property type="entry name" value="Trypsin_dom"/>
</dbReference>
<dbReference type="Ensembl" id="ENSSSCT00000091744.1">
    <property type="protein sequence ID" value="ENSSSCP00000079937.1"/>
    <property type="gene ID" value="ENSSSCG00000055051.1"/>
</dbReference>
<dbReference type="AlphaFoldDB" id="A0A8D0IXJ1"/>
<accession>A0A8W4FL54</accession>
<dbReference type="PANTHER" id="PTHR24260">
    <property type="match status" value="1"/>
</dbReference>